<dbReference type="InterPro" id="IPR005807">
    <property type="entry name" value="SecE_bac"/>
</dbReference>
<proteinExistence type="inferred from homology"/>
<evidence type="ECO:0000256" key="1">
    <source>
        <dbReference type="ARBA" id="ARBA00004370"/>
    </source>
</evidence>
<dbReference type="Pfam" id="PF00584">
    <property type="entry name" value="SecE"/>
    <property type="match status" value="1"/>
</dbReference>
<comment type="subcellular location">
    <subcellularLocation>
        <location evidence="9">Cell membrane</location>
        <topology evidence="9">Single-pass membrane protein</topology>
    </subcellularLocation>
    <subcellularLocation>
        <location evidence="1">Membrane</location>
    </subcellularLocation>
</comment>
<dbReference type="PANTHER" id="PTHR33910:SF1">
    <property type="entry name" value="PROTEIN TRANSLOCASE SUBUNIT SECE"/>
    <property type="match status" value="1"/>
</dbReference>
<keyword evidence="8 9" id="KW-0472">Membrane</keyword>
<comment type="subunit">
    <text evidence="9">Component of the Sec protein translocase complex. Heterotrimer consisting of SecY, SecE and SecG subunits. The heterotrimers can form oligomers, although 1 heterotrimer is thought to be able to translocate proteins. Interacts with the ribosome. Interacts with SecDF, and other proteins may be involved. Interacts with SecA.</text>
</comment>
<reference evidence="10 11" key="1">
    <citation type="submission" date="2017-09" db="EMBL/GenBank/DDBJ databases">
        <title>Depth-based differentiation of microbial function through sediment-hosted aquifers and enrichment of novel symbionts in the deep terrestrial subsurface.</title>
        <authorList>
            <person name="Probst A.J."/>
            <person name="Ladd B."/>
            <person name="Jarett J.K."/>
            <person name="Geller-Mcgrath D.E."/>
            <person name="Sieber C.M."/>
            <person name="Emerson J.B."/>
            <person name="Anantharaman K."/>
            <person name="Thomas B.C."/>
            <person name="Malmstrom R."/>
            <person name="Stieglmeier M."/>
            <person name="Klingl A."/>
            <person name="Woyke T."/>
            <person name="Ryan C.M."/>
            <person name="Banfield J.F."/>
        </authorList>
    </citation>
    <scope>NUCLEOTIDE SEQUENCE [LARGE SCALE GENOMIC DNA]</scope>
    <source>
        <strain evidence="10">CG10_big_fil_rev_8_21_14_0_10_34_34</strain>
    </source>
</reference>
<dbReference type="GO" id="GO:0009306">
    <property type="term" value="P:protein secretion"/>
    <property type="evidence" value="ECO:0007669"/>
    <property type="project" value="UniProtKB-UniRule"/>
</dbReference>
<evidence type="ECO:0000256" key="4">
    <source>
        <dbReference type="ARBA" id="ARBA00022692"/>
    </source>
</evidence>
<keyword evidence="5 9" id="KW-0653">Protein transport</keyword>
<dbReference type="AlphaFoldDB" id="A0A2H0R2T1"/>
<keyword evidence="4 9" id="KW-0812">Transmembrane</keyword>
<sequence length="59" mass="6818">MMSIISYLKETKGELSHVNWPTRRQSVIFSVVVIIISILTALFLGLFDFVFSRILNLFI</sequence>
<evidence type="ECO:0000256" key="8">
    <source>
        <dbReference type="ARBA" id="ARBA00023136"/>
    </source>
</evidence>
<evidence type="ECO:0000256" key="3">
    <source>
        <dbReference type="ARBA" id="ARBA00022475"/>
    </source>
</evidence>
<dbReference type="Gene3D" id="1.20.5.1030">
    <property type="entry name" value="Preprotein translocase secy subunit"/>
    <property type="match status" value="1"/>
</dbReference>
<evidence type="ECO:0000256" key="6">
    <source>
        <dbReference type="ARBA" id="ARBA00022989"/>
    </source>
</evidence>
<dbReference type="InterPro" id="IPR001901">
    <property type="entry name" value="Translocase_SecE/Sec61-g"/>
</dbReference>
<accession>A0A2H0R2T1</accession>
<keyword evidence="3 9" id="KW-1003">Cell membrane</keyword>
<dbReference type="GO" id="GO:0008320">
    <property type="term" value="F:protein transmembrane transporter activity"/>
    <property type="evidence" value="ECO:0007669"/>
    <property type="project" value="UniProtKB-UniRule"/>
</dbReference>
<organism evidence="10 11">
    <name type="scientific">Candidatus Zambryskibacteria bacterium CG10_big_fil_rev_8_21_14_0_10_34_34</name>
    <dbReference type="NCBI Taxonomy" id="1975114"/>
    <lineage>
        <taxon>Bacteria</taxon>
        <taxon>Candidatus Zambryskiibacteriota</taxon>
    </lineage>
</organism>
<comment type="similarity">
    <text evidence="9">Belongs to the SecE/SEC61-gamma family.</text>
</comment>
<dbReference type="NCBIfam" id="TIGR00964">
    <property type="entry name" value="secE_bact"/>
    <property type="match status" value="1"/>
</dbReference>
<comment type="function">
    <text evidence="9">Essential subunit of the Sec protein translocation channel SecYEG. Clamps together the 2 halves of SecY. May contact the channel plug during translocation.</text>
</comment>
<comment type="caution">
    <text evidence="10">The sequence shown here is derived from an EMBL/GenBank/DDBJ whole genome shotgun (WGS) entry which is preliminary data.</text>
</comment>
<dbReference type="GO" id="GO:0065002">
    <property type="term" value="P:intracellular protein transmembrane transport"/>
    <property type="evidence" value="ECO:0007669"/>
    <property type="project" value="UniProtKB-UniRule"/>
</dbReference>
<evidence type="ECO:0000313" key="10">
    <source>
        <dbReference type="EMBL" id="PIR40135.1"/>
    </source>
</evidence>
<dbReference type="HAMAP" id="MF_00422">
    <property type="entry name" value="SecE"/>
    <property type="match status" value="1"/>
</dbReference>
<name>A0A2H0R2T1_9BACT</name>
<dbReference type="InterPro" id="IPR038379">
    <property type="entry name" value="SecE_sf"/>
</dbReference>
<protein>
    <recommendedName>
        <fullName evidence="9">Protein translocase subunit SecE</fullName>
    </recommendedName>
</protein>
<gene>
    <name evidence="9" type="primary">secE</name>
    <name evidence="10" type="ORF">COV33_01425</name>
</gene>
<keyword evidence="6 9" id="KW-1133">Transmembrane helix</keyword>
<keyword evidence="7 9" id="KW-0811">Translocation</keyword>
<evidence type="ECO:0000313" key="11">
    <source>
        <dbReference type="Proteomes" id="UP000230828"/>
    </source>
</evidence>
<keyword evidence="2 9" id="KW-0813">Transport</keyword>
<evidence type="ECO:0000256" key="7">
    <source>
        <dbReference type="ARBA" id="ARBA00023010"/>
    </source>
</evidence>
<evidence type="ECO:0000256" key="2">
    <source>
        <dbReference type="ARBA" id="ARBA00022448"/>
    </source>
</evidence>
<evidence type="ECO:0000256" key="5">
    <source>
        <dbReference type="ARBA" id="ARBA00022927"/>
    </source>
</evidence>
<dbReference type="GO" id="GO:0006605">
    <property type="term" value="P:protein targeting"/>
    <property type="evidence" value="ECO:0007669"/>
    <property type="project" value="UniProtKB-UniRule"/>
</dbReference>
<evidence type="ECO:0000256" key="9">
    <source>
        <dbReference type="HAMAP-Rule" id="MF_00422"/>
    </source>
</evidence>
<dbReference type="EMBL" id="PCXM01000026">
    <property type="protein sequence ID" value="PIR40135.1"/>
    <property type="molecule type" value="Genomic_DNA"/>
</dbReference>
<feature type="transmembrane region" description="Helical" evidence="9">
    <location>
        <begin position="27"/>
        <end position="51"/>
    </location>
</feature>
<dbReference type="GO" id="GO:0043952">
    <property type="term" value="P:protein transport by the Sec complex"/>
    <property type="evidence" value="ECO:0007669"/>
    <property type="project" value="UniProtKB-UniRule"/>
</dbReference>
<dbReference type="Proteomes" id="UP000230828">
    <property type="component" value="Unassembled WGS sequence"/>
</dbReference>
<dbReference type="PANTHER" id="PTHR33910">
    <property type="entry name" value="PROTEIN TRANSLOCASE SUBUNIT SECE"/>
    <property type="match status" value="1"/>
</dbReference>
<dbReference type="GO" id="GO:0005886">
    <property type="term" value="C:plasma membrane"/>
    <property type="evidence" value="ECO:0007669"/>
    <property type="project" value="UniProtKB-SubCell"/>
</dbReference>